<dbReference type="InterPro" id="IPR014746">
    <property type="entry name" value="Gln_synth/guanido_kin_cat_dom"/>
</dbReference>
<keyword evidence="1 5" id="KW-0808">Transferase</keyword>
<evidence type="ECO:0000256" key="5">
    <source>
        <dbReference type="PROSITE-ProRule" id="PRU00843"/>
    </source>
</evidence>
<dbReference type="Pfam" id="PF00217">
    <property type="entry name" value="ATP-gua_Ptrans"/>
    <property type="match status" value="1"/>
</dbReference>
<reference evidence="8 9" key="1">
    <citation type="submission" date="2014-07" db="EMBL/GenBank/DDBJ databases">
        <authorList>
            <person name="Urmite Genomes Urmite Genomes"/>
        </authorList>
    </citation>
    <scope>NUCLEOTIDE SEQUENCE [LARGE SCALE GENOMIC DNA]</scope>
    <source>
        <strain evidence="8 9">13MG44_air</strain>
    </source>
</reference>
<dbReference type="InterPro" id="IPR022415">
    <property type="entry name" value="ATP-guanido_PTrfase_AS"/>
</dbReference>
<dbReference type="CDD" id="cd07930">
    <property type="entry name" value="bacterial_phosphagen_kinase"/>
    <property type="match status" value="1"/>
</dbReference>
<dbReference type="GO" id="GO:0004111">
    <property type="term" value="F:creatine kinase activity"/>
    <property type="evidence" value="ECO:0007669"/>
    <property type="project" value="InterPro"/>
</dbReference>
<keyword evidence="2 5" id="KW-0547">Nucleotide-binding</keyword>
<dbReference type="Gene3D" id="3.30.590.10">
    <property type="entry name" value="Glutamine synthetase/guanido kinase, catalytic domain"/>
    <property type="match status" value="1"/>
</dbReference>
<name>A0A078M939_9STAP</name>
<keyword evidence="4 5" id="KW-0067">ATP-binding</keyword>
<keyword evidence="3 5" id="KW-0418">Kinase</keyword>
<dbReference type="InterPro" id="IPR023660">
    <property type="entry name" value="Arg_Kinase"/>
</dbReference>
<organism evidence="8 9">
    <name type="scientific">Jeotgalicoccus saudimassiliensis</name>
    <dbReference type="NCBI Taxonomy" id="1461582"/>
    <lineage>
        <taxon>Bacteria</taxon>
        <taxon>Bacillati</taxon>
        <taxon>Bacillota</taxon>
        <taxon>Bacilli</taxon>
        <taxon>Bacillales</taxon>
        <taxon>Staphylococcaceae</taxon>
        <taxon>Jeotgalicoccus</taxon>
    </lineage>
</organism>
<dbReference type="PROSITE" id="PS00112">
    <property type="entry name" value="PHOSPHAGEN_KINASE"/>
    <property type="match status" value="1"/>
</dbReference>
<evidence type="ECO:0000256" key="4">
    <source>
        <dbReference type="ARBA" id="ARBA00022840"/>
    </source>
</evidence>
<dbReference type="GO" id="GO:0005524">
    <property type="term" value="F:ATP binding"/>
    <property type="evidence" value="ECO:0007669"/>
    <property type="project" value="UniProtKB-UniRule"/>
</dbReference>
<keyword evidence="9" id="KW-1185">Reference proteome</keyword>
<gene>
    <name evidence="8" type="ORF">BN1048_01830</name>
</gene>
<evidence type="ECO:0000256" key="6">
    <source>
        <dbReference type="RuleBase" id="RU000505"/>
    </source>
</evidence>
<feature type="binding site" evidence="5">
    <location>
        <begin position="20"/>
        <end position="24"/>
    </location>
    <ligand>
        <name>ATP</name>
        <dbReference type="ChEBI" id="CHEBI:30616"/>
    </ligand>
</feature>
<dbReference type="EMBL" id="CCSE01000001">
    <property type="protein sequence ID" value="CEA02754.1"/>
    <property type="molecule type" value="Genomic_DNA"/>
</dbReference>
<feature type="binding site" evidence="5">
    <location>
        <begin position="161"/>
        <end position="165"/>
    </location>
    <ligand>
        <name>ATP</name>
        <dbReference type="ChEBI" id="CHEBI:30616"/>
    </ligand>
</feature>
<protein>
    <submittedName>
        <fullName evidence="8">Putative ATP:guanido phosphotransferase</fullName>
    </submittedName>
</protein>
<dbReference type="GO" id="GO:0046314">
    <property type="term" value="P:phosphocreatine biosynthetic process"/>
    <property type="evidence" value="ECO:0007669"/>
    <property type="project" value="InterPro"/>
</dbReference>
<dbReference type="InterPro" id="IPR022414">
    <property type="entry name" value="ATP-guanido_PTrfase_cat"/>
</dbReference>
<dbReference type="PANTHER" id="PTHR11547:SF38">
    <property type="entry name" value="ARGININE KINASE 1-RELATED"/>
    <property type="match status" value="1"/>
</dbReference>
<proteinExistence type="inferred from homology"/>
<dbReference type="SUPFAM" id="SSF55931">
    <property type="entry name" value="Glutamine synthetase/guanido kinase"/>
    <property type="match status" value="1"/>
</dbReference>
<dbReference type="HOGENOM" id="CLU_066591_1_0_9"/>
<feature type="binding site" evidence="5">
    <location>
        <begin position="192"/>
        <end position="197"/>
    </location>
    <ligand>
        <name>ATP</name>
        <dbReference type="ChEBI" id="CHEBI:30616"/>
    </ligand>
</feature>
<feature type="binding site" evidence="5">
    <location>
        <position position="110"/>
    </location>
    <ligand>
        <name>ATP</name>
        <dbReference type="ChEBI" id="CHEBI:30616"/>
    </ligand>
</feature>
<dbReference type="RefSeq" id="WP_231856259.1">
    <property type="nucleotide sequence ID" value="NZ_CCSE01000001.1"/>
</dbReference>
<dbReference type="eggNOG" id="COG3869">
    <property type="taxonomic scope" value="Bacteria"/>
</dbReference>
<evidence type="ECO:0000256" key="3">
    <source>
        <dbReference type="ARBA" id="ARBA00022777"/>
    </source>
</evidence>
<comment type="similarity">
    <text evidence="5 6">Belongs to the ATP:guanido phosphotransferase family.</text>
</comment>
<accession>A0A078M939</accession>
<evidence type="ECO:0000313" key="9">
    <source>
        <dbReference type="Proteomes" id="UP000044136"/>
    </source>
</evidence>
<dbReference type="PROSITE" id="PS51510">
    <property type="entry name" value="PHOSPHAGEN_KINASE_C"/>
    <property type="match status" value="1"/>
</dbReference>
<evidence type="ECO:0000313" key="8">
    <source>
        <dbReference type="EMBL" id="CEA02754.1"/>
    </source>
</evidence>
<dbReference type="STRING" id="1461582.BN1048_01830"/>
<sequence length="337" mass="38040">MNRQTSSWIKNAVNTEIEMSSRIRLARNIKGVPFTHMLEDDEDLEALSGLVSKVLPDYGFTPMKELSVQDRAILVEKHLISPNFARHGTRVFINNDEDASVMLGEEDHLRIQALGVNIPLETLYEKANRIDDTLEARIEYAFDEQYGYLTACPTNIGTGMRASVMLHLPALTATNKIQRFHNNLTRFGFTLRGIYGEGSEPLGSVYQLSNQVTLGFEETVIINNLNELKNRLIEEERMAREKLKTIDTLDAVSRSLGILGHAYKLSLKEASMHLSNVKLGIDLSYIEVEGFNFQEWFQLIQPAFVKDRLNTETEYDSHGTAAESARAAIMRELLGGE</sequence>
<evidence type="ECO:0000259" key="7">
    <source>
        <dbReference type="PROSITE" id="PS51510"/>
    </source>
</evidence>
<dbReference type="InterPro" id="IPR000749">
    <property type="entry name" value="ATP-guanido_PTrfase"/>
</dbReference>
<evidence type="ECO:0000256" key="1">
    <source>
        <dbReference type="ARBA" id="ARBA00022679"/>
    </source>
</evidence>
<dbReference type="PANTHER" id="PTHR11547">
    <property type="entry name" value="ARGININE OR CREATINE KINASE"/>
    <property type="match status" value="1"/>
</dbReference>
<dbReference type="AlphaFoldDB" id="A0A078M939"/>
<evidence type="ECO:0000256" key="2">
    <source>
        <dbReference type="ARBA" id="ARBA00022741"/>
    </source>
</evidence>
<feature type="binding site" evidence="5">
    <location>
        <position position="78"/>
    </location>
    <ligand>
        <name>ATP</name>
        <dbReference type="ChEBI" id="CHEBI:30616"/>
    </ligand>
</feature>
<dbReference type="Proteomes" id="UP000044136">
    <property type="component" value="Unassembled WGS sequence"/>
</dbReference>
<dbReference type="GO" id="GO:0005615">
    <property type="term" value="C:extracellular space"/>
    <property type="evidence" value="ECO:0007669"/>
    <property type="project" value="TreeGrafter"/>
</dbReference>
<feature type="domain" description="Phosphagen kinase C-terminal" evidence="7">
    <location>
        <begin position="17"/>
        <end position="239"/>
    </location>
</feature>